<comment type="subcellular location">
    <subcellularLocation>
        <location evidence="1 5">Nucleus</location>
    </subcellularLocation>
</comment>
<feature type="compositionally biased region" description="Basic and acidic residues" evidence="6">
    <location>
        <begin position="373"/>
        <end position="392"/>
    </location>
</feature>
<comment type="function">
    <text evidence="5">Involved in ribosomal large subunit assembly.</text>
</comment>
<dbReference type="OrthoDB" id="1932975at2759"/>
<keyword evidence="4 5" id="KW-0539">Nucleus</keyword>
<name>A0A9E7L0Q7_9LILI</name>
<sequence>MSRGRNFPITVAPSCRREATASKLQTVEAAAKQGGTSPQIEAEKYQIDWGSLVASDPTHHSQSIPSSRYSGLQPLKLVSSLMVYSIGLRTVLKPRADEGTELVQAIPDSLFALPSSDDPDGPVVLLPQPTTKLPREKHLFDEYLVLSGTKCNEFVFWAAFSLARIEFPVIFPLAFSCDKLLDLPEPKPPTKWELFAKMKGIKKHKKEKHALDEQAEPGEDPFSKRKAEKKKRIEKQEKNRPGNLKQAAKVGALPRLSLFPKLPRDIELRWNLATNGSHAPKKASKKELEDVAGMAATATASGGKFDKKIARGEISQAHWEFLLLVERKGMSSQEKQQTAKILDQLMSKSSHDILDVNKARFVAITMFNVKAEKQTEEGKGTRHISYSKEAEAKNGNPLKNLQKRNTR</sequence>
<dbReference type="GO" id="GO:0005634">
    <property type="term" value="C:nucleus"/>
    <property type="evidence" value="ECO:0007669"/>
    <property type="project" value="UniProtKB-SubCell"/>
</dbReference>
<dbReference type="AlphaFoldDB" id="A0A9E7L0Q7"/>
<organism evidence="7 8">
    <name type="scientific">Musa troglodytarum</name>
    <name type="common">fe'i banana</name>
    <dbReference type="NCBI Taxonomy" id="320322"/>
    <lineage>
        <taxon>Eukaryota</taxon>
        <taxon>Viridiplantae</taxon>
        <taxon>Streptophyta</taxon>
        <taxon>Embryophyta</taxon>
        <taxon>Tracheophyta</taxon>
        <taxon>Spermatophyta</taxon>
        <taxon>Magnoliopsida</taxon>
        <taxon>Liliopsida</taxon>
        <taxon>Zingiberales</taxon>
        <taxon>Musaceae</taxon>
        <taxon>Musa</taxon>
    </lineage>
</organism>
<keyword evidence="8" id="KW-1185">Reference proteome</keyword>
<evidence type="ECO:0000256" key="5">
    <source>
        <dbReference type="RuleBase" id="RU364132"/>
    </source>
</evidence>
<evidence type="ECO:0000256" key="4">
    <source>
        <dbReference type="ARBA" id="ARBA00023242"/>
    </source>
</evidence>
<reference evidence="7" key="1">
    <citation type="submission" date="2022-05" db="EMBL/GenBank/DDBJ databases">
        <title>The Musa troglodytarum L. genome provides insights into the mechanism of non-climacteric behaviour and enrichment of carotenoids.</title>
        <authorList>
            <person name="Wang J."/>
        </authorList>
    </citation>
    <scope>NUCLEOTIDE SEQUENCE</scope>
    <source>
        <tissue evidence="7">Leaf</tissue>
    </source>
</reference>
<accession>A0A9E7L0Q7</accession>
<evidence type="ECO:0000256" key="3">
    <source>
        <dbReference type="ARBA" id="ARBA00022517"/>
    </source>
</evidence>
<dbReference type="GO" id="GO:0042254">
    <property type="term" value="P:ribosome biogenesis"/>
    <property type="evidence" value="ECO:0007669"/>
    <property type="project" value="UniProtKB-KW"/>
</dbReference>
<dbReference type="InterPro" id="IPR007023">
    <property type="entry name" value="Ribosom_reg"/>
</dbReference>
<proteinExistence type="inferred from homology"/>
<dbReference type="EMBL" id="CP097510">
    <property type="protein sequence ID" value="URE41558.1"/>
    <property type="molecule type" value="Genomic_DNA"/>
</dbReference>
<comment type="similarity">
    <text evidence="2 5">Belongs to the RRS1 family.</text>
</comment>
<evidence type="ECO:0000256" key="6">
    <source>
        <dbReference type="SAM" id="MobiDB-lite"/>
    </source>
</evidence>
<feature type="region of interest" description="Disordered" evidence="6">
    <location>
        <begin position="373"/>
        <end position="407"/>
    </location>
</feature>
<evidence type="ECO:0000256" key="2">
    <source>
        <dbReference type="ARBA" id="ARBA00010077"/>
    </source>
</evidence>
<evidence type="ECO:0000313" key="7">
    <source>
        <dbReference type="EMBL" id="URE41558.1"/>
    </source>
</evidence>
<keyword evidence="3 5" id="KW-0690">Ribosome biogenesis</keyword>
<feature type="region of interest" description="Disordered" evidence="6">
    <location>
        <begin position="205"/>
        <end position="247"/>
    </location>
</feature>
<gene>
    <name evidence="7" type="ORF">MUK42_11244</name>
</gene>
<evidence type="ECO:0000313" key="8">
    <source>
        <dbReference type="Proteomes" id="UP001055439"/>
    </source>
</evidence>
<protein>
    <recommendedName>
        <fullName evidence="5">Ribosome biogenesis regulatory protein</fullName>
    </recommendedName>
</protein>
<feature type="compositionally biased region" description="Basic residues" evidence="6">
    <location>
        <begin position="224"/>
        <end position="233"/>
    </location>
</feature>
<dbReference type="Proteomes" id="UP001055439">
    <property type="component" value="Chromosome 8"/>
</dbReference>
<evidence type="ECO:0000256" key="1">
    <source>
        <dbReference type="ARBA" id="ARBA00004123"/>
    </source>
</evidence>
<dbReference type="Pfam" id="PF04939">
    <property type="entry name" value="RRS1"/>
    <property type="match status" value="2"/>
</dbReference>